<dbReference type="InterPro" id="IPR036465">
    <property type="entry name" value="vWFA_dom_sf"/>
</dbReference>
<evidence type="ECO:0000313" key="5">
    <source>
        <dbReference type="Proteomes" id="UP000632659"/>
    </source>
</evidence>
<dbReference type="PANTHER" id="PTHR10338:SF108">
    <property type="entry name" value="INTER-ALPHA-TRYPSIN INHIBITOR HEAVY CHAIN H4-LIKE PROTEIN"/>
    <property type="match status" value="1"/>
</dbReference>
<evidence type="ECO:0000256" key="1">
    <source>
        <dbReference type="SAM" id="MobiDB-lite"/>
    </source>
</evidence>
<dbReference type="PANTHER" id="PTHR10338">
    <property type="entry name" value="INTER-ALPHA-TRYPSIN INHIBITOR HEAVY CHAIN FAMILY MEMBER"/>
    <property type="match status" value="1"/>
</dbReference>
<dbReference type="InterPro" id="IPR038174">
    <property type="entry name" value="Strep_pil_link_sf"/>
</dbReference>
<keyword evidence="5" id="KW-1185">Reference proteome</keyword>
<dbReference type="InterPro" id="IPR022464">
    <property type="entry name" value="Strep_pil_isopept_link"/>
</dbReference>
<organism evidence="4 5">
    <name type="scientific">Massiliimalia timonensis</name>
    <dbReference type="NCBI Taxonomy" id="1987501"/>
    <lineage>
        <taxon>Bacteria</taxon>
        <taxon>Bacillati</taxon>
        <taxon>Bacillota</taxon>
        <taxon>Clostridia</taxon>
        <taxon>Eubacteriales</taxon>
        <taxon>Oscillospiraceae</taxon>
        <taxon>Massiliimalia</taxon>
    </lineage>
</organism>
<dbReference type="Gene3D" id="2.60.40.3050">
    <property type="match status" value="7"/>
</dbReference>
<dbReference type="InterPro" id="IPR050934">
    <property type="entry name" value="ITIH"/>
</dbReference>
<evidence type="ECO:0000259" key="3">
    <source>
        <dbReference type="PROSITE" id="PS50234"/>
    </source>
</evidence>
<accession>A0A8J6TXH4</accession>
<dbReference type="SMART" id="SM00327">
    <property type="entry name" value="VWA"/>
    <property type="match status" value="1"/>
</dbReference>
<feature type="region of interest" description="Disordered" evidence="1">
    <location>
        <begin position="45"/>
        <end position="74"/>
    </location>
</feature>
<keyword evidence="2" id="KW-1133">Transmembrane helix</keyword>
<dbReference type="Gene3D" id="3.40.50.410">
    <property type="entry name" value="von Willebrand factor, type A domain"/>
    <property type="match status" value="1"/>
</dbReference>
<dbReference type="EMBL" id="JACRTL010000004">
    <property type="protein sequence ID" value="MBC8611215.1"/>
    <property type="molecule type" value="Genomic_DNA"/>
</dbReference>
<gene>
    <name evidence="4" type="ORF">H8702_08815</name>
</gene>
<dbReference type="InterPro" id="IPR055382">
    <property type="entry name" value="DUF7601"/>
</dbReference>
<dbReference type="Gene3D" id="2.60.40.1140">
    <property type="entry name" value="Collagen-binding surface protein Cna, B-type domain"/>
    <property type="match status" value="2"/>
</dbReference>
<dbReference type="NCBIfam" id="TIGR03786">
    <property type="entry name" value="strep_pil_rpt"/>
    <property type="match status" value="4"/>
</dbReference>
<dbReference type="InterPro" id="IPR002035">
    <property type="entry name" value="VWF_A"/>
</dbReference>
<keyword evidence="2" id="KW-0812">Transmembrane</keyword>
<dbReference type="Pfam" id="PF12892">
    <property type="entry name" value="FctA"/>
    <property type="match status" value="7"/>
</dbReference>
<dbReference type="SUPFAM" id="SSF53300">
    <property type="entry name" value="vWA-like"/>
    <property type="match status" value="1"/>
</dbReference>
<evidence type="ECO:0000256" key="2">
    <source>
        <dbReference type="SAM" id="Phobius"/>
    </source>
</evidence>
<feature type="region of interest" description="Disordered" evidence="1">
    <location>
        <begin position="1960"/>
        <end position="1993"/>
    </location>
</feature>
<feature type="compositionally biased region" description="Pro residues" evidence="1">
    <location>
        <begin position="1966"/>
        <end position="1977"/>
    </location>
</feature>
<feature type="domain" description="VWFA" evidence="3">
    <location>
        <begin position="127"/>
        <end position="376"/>
    </location>
</feature>
<dbReference type="Proteomes" id="UP000632659">
    <property type="component" value="Unassembled WGS sequence"/>
</dbReference>
<dbReference type="CDD" id="cd00198">
    <property type="entry name" value="vWFA"/>
    <property type="match status" value="1"/>
</dbReference>
<reference evidence="4" key="1">
    <citation type="submission" date="2020-08" db="EMBL/GenBank/DDBJ databases">
        <title>Genome public.</title>
        <authorList>
            <person name="Liu C."/>
            <person name="Sun Q."/>
        </authorList>
    </citation>
    <scope>NUCLEOTIDE SEQUENCE</scope>
    <source>
        <strain evidence="4">NSJ-15</strain>
    </source>
</reference>
<dbReference type="PROSITE" id="PS50234">
    <property type="entry name" value="VWFA"/>
    <property type="match status" value="1"/>
</dbReference>
<protein>
    <submittedName>
        <fullName evidence="4">VWA domain-containing protein</fullName>
    </submittedName>
</protein>
<keyword evidence="2" id="KW-0472">Membrane</keyword>
<comment type="caution">
    <text evidence="4">The sequence shown here is derived from an EMBL/GenBank/DDBJ whole genome shotgun (WGS) entry which is preliminary data.</text>
</comment>
<dbReference type="RefSeq" id="WP_187536560.1">
    <property type="nucleotide sequence ID" value="NZ_JACRTL010000004.1"/>
</dbReference>
<dbReference type="Pfam" id="PF00092">
    <property type="entry name" value="VWA"/>
    <property type="match status" value="1"/>
</dbReference>
<feature type="transmembrane region" description="Helical" evidence="2">
    <location>
        <begin position="1997"/>
        <end position="2017"/>
    </location>
</feature>
<evidence type="ECO:0000313" key="4">
    <source>
        <dbReference type="EMBL" id="MBC8611215.1"/>
    </source>
</evidence>
<proteinExistence type="predicted"/>
<dbReference type="Pfam" id="PF24547">
    <property type="entry name" value="DUF7601"/>
    <property type="match status" value="1"/>
</dbReference>
<name>A0A8J6TXH4_9FIRM</name>
<sequence length="2024" mass="223251">MGRWRPRETGKRFLSVFLSLLIIMDYVMSSLPLNVIASDPDAGRTVGYQTETDPETHTDWTDSFGPDASDTSDAGRIWTDKTVWDSNVNLQPAGINVVRSSAENLLVGLSAISSNKSVLGESALPVDVVFVLDMSASMNGSRFNNMYPAVNQAIDKLLNDERLHRDNRVGIVTYSTDTTELLPLGEYTTVNGQYVNGNNNTLSLNGNLKNEDGSNVTYAQVRTGSATNIQDGILRGAEMLEQADGKDVEGVKRIPILIVMSDGVPTTANENYTGEGQNGTNVSSRFDRLSEPLAGFLTQLTGQYAKEQVADAYGRDALVYTLGLAVNNDGRAVLDPTNYRNNSDLNDLWDAFSSVGKGDRYTTYNRSPIERYEDTLTTNKYNDQYFASAEGELESAFDAIVEQIIIQSRYYPTDNETVGGEQNFTGYLTFEDEIGQFMEVKNINGIVSGDQMISGAAFADAIVNHDGSYGTATGDNFVWSIQQRLGFQEGEAGREQARQLIIDAYNDGQISYTNDTDYSNYIAWYSDADKDYLGFAKKDMSNKTDDAVYFNRSYTFYGAAAGVQDSTDLMYVTVRVETEIATGNQKMIVKIPSSLVPLVMYEASIRGDNVSEADTGEISRKAAYPIRLFYEVGLRSDINEFNVKDKVGDSYPYQDQNDSDLYHFYSNAWTDADHANTLVTFDPNEMNEFYYFSKNTTIYTDPDCRNPLRSEPQKGRTYYYLKNVFSVDDSAQTGEKHPSTITHKGVEITEESLFGEDGAHKNYTRSDDGSYYVKIGTPKTATGTYQRSKTQNSTGTASHFIYPTIGYDNQQDIHVNVRLGNNGRFSLEQQEGIMIEKQFDADAPNPDPEQSFTFTVKLAGRNIAANYPMTVFTADGERIDSKAQVQNDTITLSLKEGERAYITGLEAGVTYTVSENDVAGNTDYLLKEVTKDGVEDQDKLVEGTIAADKIDELVFVNQYVETAQITVMKTVSGNYVDPNRSFAFDMTVGGEAYPGFSLKNQGSTTIRVPVGAEIVIRETNAANYDTTVTANPQVGSSNGQTFTLDTMPDENVTVTFNNAFDAQSVSVPIAFDGIKTIIDREFLPGDNFSFEVRDANNNVVSNGTLGDTIDEHNKKIEFDPIQIAHPGTYTYTVAEVIPTQGGLHGISYDPSTYRLVIVVEEASNGGLTVASQTLTKNGAGADEILFENTYTPDEINVRLQVNKVINNQSGADVDYKDFEFVATGNGGTYNGVVDDNGRVTFTVPVKSDGTFTYQITETPGSDAAIAYDGKTVTATVIINADDQTGDLYVDDITYTNQATFTNTVTGNPDSVTVNGTKTLDGRNFLHGDDFVFQVYPSDANGNINGAGENAVFSKTSDNTANLTWSKEFDKVGTYYFVFDEAEGSVKGISYDKTRYLIQVDVTHDLQDTSLDATASIIKKTDADGNFQTVTGVTSADFTNTYQAAPTTLDLPFSKTIEDNGTGRGWQDNDRFTVVLFRSNDDTFQTVTYAENKTLTKTAQNGKFTVQVPGDGTYYYQIRENRENQLPGFSYSTAVYNLIVTADTNPATGLLEADYEIVDSAGKDMEFVNEYRAVPVSTTIQASKVFTNSTNYMGKKITDFEFELSRSGSPTQTAKPDSRGNISFATETFDKVGEYVYTLREIPGTDGIDYDPSEYQITVKVSDNKTGNLVASVDYGTAGNTPVQFKNTLSIKEKAQVTVKGVKNLDGRDLKDQEFQFMMQPSNSAGEVAGDPEESIFLTASNDADGNFAFDLTFDSLGEFYYVISEKNNGLGGVGYDDTRYLVKINITHKDGDLSKLTSQTTITELGGNRTSVEFDNTYQATPAKAGLTVNKVLDGRDWQDDDSFDFQLTKMSRFLFWNLKGDKEVFQLTKDATSCNVFDGMEFEEGTYTYLLEELKPDDADPNLSYDDTQYKIVIDVTDDAEGSLKAKLSIFDNKDNTLIYETEDYTAQAEGEVTFTNVYTEPEPEPVPPEEPSNPEPEPEPEPETDLPKTNDDLKLWPFGLAILVSGGALTCLVCIKRRRKHD</sequence>